<feature type="transmembrane region" description="Helical" evidence="6">
    <location>
        <begin position="99"/>
        <end position="122"/>
    </location>
</feature>
<dbReference type="InterPro" id="IPR005495">
    <property type="entry name" value="LptG/LptF_permease"/>
</dbReference>
<dbReference type="Proteomes" id="UP000261704">
    <property type="component" value="Chromosome"/>
</dbReference>
<gene>
    <name evidence="7" type="primary">lptF</name>
    <name evidence="7" type="ORF">BAR1_09375</name>
</gene>
<evidence type="ECO:0000256" key="3">
    <source>
        <dbReference type="ARBA" id="ARBA00022692"/>
    </source>
</evidence>
<reference evidence="7 8" key="1">
    <citation type="submission" date="2018-09" db="EMBL/GenBank/DDBJ databases">
        <title>Profundibacter amoris BAR1 gen. nov., sp. nov., a new member of the Roseobacter clade isolated at Lokis Castle Vent Field on the Arctic Mid-Oceanic Ridge.</title>
        <authorList>
            <person name="Le Moine Bauer S."/>
            <person name="Sjoeberg A.G."/>
            <person name="L'Haridon S."/>
            <person name="Stokke R."/>
            <person name="Roalkvam I."/>
            <person name="Steen I.H."/>
            <person name="Dahle H."/>
        </authorList>
    </citation>
    <scope>NUCLEOTIDE SEQUENCE [LARGE SCALE GENOMIC DNA]</scope>
    <source>
        <strain evidence="7 8">BAR1</strain>
    </source>
</reference>
<dbReference type="KEGG" id="pamo:BAR1_09375"/>
<dbReference type="InterPro" id="IPR030922">
    <property type="entry name" value="LptF"/>
</dbReference>
<keyword evidence="4 6" id="KW-1133">Transmembrane helix</keyword>
<dbReference type="PANTHER" id="PTHR33529:SF6">
    <property type="entry name" value="YJGP_YJGQ FAMILY PERMEASE"/>
    <property type="match status" value="1"/>
</dbReference>
<keyword evidence="5 6" id="KW-0472">Membrane</keyword>
<feature type="transmembrane region" description="Helical" evidence="6">
    <location>
        <begin position="7"/>
        <end position="29"/>
    </location>
</feature>
<dbReference type="PANTHER" id="PTHR33529">
    <property type="entry name" value="SLR0882 PROTEIN-RELATED"/>
    <property type="match status" value="1"/>
</dbReference>
<keyword evidence="3 6" id="KW-0812">Transmembrane</keyword>
<dbReference type="OrthoDB" id="8477889at2"/>
<accession>A0A347UGZ3</accession>
<dbReference type="GO" id="GO:0055085">
    <property type="term" value="P:transmembrane transport"/>
    <property type="evidence" value="ECO:0007669"/>
    <property type="project" value="InterPro"/>
</dbReference>
<keyword evidence="2" id="KW-1003">Cell membrane</keyword>
<evidence type="ECO:0000256" key="2">
    <source>
        <dbReference type="ARBA" id="ARBA00022475"/>
    </source>
</evidence>
<feature type="transmembrane region" description="Helical" evidence="6">
    <location>
        <begin position="60"/>
        <end position="78"/>
    </location>
</feature>
<dbReference type="NCBIfam" id="TIGR04407">
    <property type="entry name" value="LptF_YjgP"/>
    <property type="match status" value="1"/>
</dbReference>
<name>A0A347UGZ3_9RHOB</name>
<sequence>MARFDRYLLSQLMVFFGFFALVLVMVYWVNRAVLLFDQLIADGQSATVFLEFTALTLPNVIRIVLPVAAFAGSVYATNRLSSESELVVVQAMGFSGFRLARPVLVFGMIVALLTGILSHILVPISAGLLAERSAEIRENITARFLTEGEFLHPTDGITFYIREISPQGELLDVFMSDSRNPDSQVIYTAKNAFLVREETGPKLVMFDGMAQTLDTKENRLFTTRFSDFSYDIGALINVGKQDRRSVGELSTRELLWPTEELAKEVKTSRAYLLYSGHERFAQPLLAVVTALIGFATLLIGNYSRFGVMRQILAAIVILVLIKALDSTMVQLAQRDVKLWGLVYVPVLVGLSISALLLWLSERPGRLKRMFTRRRGATA</sequence>
<evidence type="ECO:0000256" key="4">
    <source>
        <dbReference type="ARBA" id="ARBA00022989"/>
    </source>
</evidence>
<dbReference type="Pfam" id="PF03739">
    <property type="entry name" value="LptF_LptG"/>
    <property type="match status" value="1"/>
</dbReference>
<feature type="transmembrane region" description="Helical" evidence="6">
    <location>
        <begin position="338"/>
        <end position="359"/>
    </location>
</feature>
<evidence type="ECO:0000256" key="6">
    <source>
        <dbReference type="SAM" id="Phobius"/>
    </source>
</evidence>
<dbReference type="GO" id="GO:0043190">
    <property type="term" value="C:ATP-binding cassette (ABC) transporter complex"/>
    <property type="evidence" value="ECO:0007669"/>
    <property type="project" value="InterPro"/>
</dbReference>
<organism evidence="7 8">
    <name type="scientific">Profundibacter amoris</name>
    <dbReference type="NCBI Taxonomy" id="2171755"/>
    <lineage>
        <taxon>Bacteria</taxon>
        <taxon>Pseudomonadati</taxon>
        <taxon>Pseudomonadota</taxon>
        <taxon>Alphaproteobacteria</taxon>
        <taxon>Rhodobacterales</taxon>
        <taxon>Paracoccaceae</taxon>
        <taxon>Profundibacter</taxon>
    </lineage>
</organism>
<evidence type="ECO:0000256" key="5">
    <source>
        <dbReference type="ARBA" id="ARBA00023136"/>
    </source>
</evidence>
<comment type="subcellular location">
    <subcellularLocation>
        <location evidence="1">Cell membrane</location>
        <topology evidence="1">Multi-pass membrane protein</topology>
    </subcellularLocation>
</comment>
<keyword evidence="8" id="KW-1185">Reference proteome</keyword>
<feature type="transmembrane region" description="Helical" evidence="6">
    <location>
        <begin position="280"/>
        <end position="299"/>
    </location>
</feature>
<evidence type="ECO:0000256" key="1">
    <source>
        <dbReference type="ARBA" id="ARBA00004651"/>
    </source>
</evidence>
<proteinExistence type="predicted"/>
<feature type="transmembrane region" description="Helical" evidence="6">
    <location>
        <begin position="311"/>
        <end position="332"/>
    </location>
</feature>
<protein>
    <submittedName>
        <fullName evidence="7">LPS export ABC transporter permease LptF</fullName>
    </submittedName>
</protein>
<evidence type="ECO:0000313" key="7">
    <source>
        <dbReference type="EMBL" id="AXX98121.1"/>
    </source>
</evidence>
<dbReference type="GO" id="GO:0015920">
    <property type="term" value="P:lipopolysaccharide transport"/>
    <property type="evidence" value="ECO:0007669"/>
    <property type="project" value="TreeGrafter"/>
</dbReference>
<dbReference type="AlphaFoldDB" id="A0A347UGZ3"/>
<evidence type="ECO:0000313" key="8">
    <source>
        <dbReference type="Proteomes" id="UP000261704"/>
    </source>
</evidence>
<dbReference type="EMBL" id="CP032125">
    <property type="protein sequence ID" value="AXX98121.1"/>
    <property type="molecule type" value="Genomic_DNA"/>
</dbReference>
<dbReference type="RefSeq" id="WP_118942777.1">
    <property type="nucleotide sequence ID" value="NZ_CP032125.1"/>
</dbReference>